<dbReference type="Pfam" id="PF11181">
    <property type="entry name" value="YflT"/>
    <property type="match status" value="1"/>
</dbReference>
<dbReference type="InterPro" id="IPR025889">
    <property type="entry name" value="GSP17M-like_dom"/>
</dbReference>
<dbReference type="Proteomes" id="UP001206206">
    <property type="component" value="Unassembled WGS sequence"/>
</dbReference>
<comment type="caution">
    <text evidence="3">The sequence shown here is derived from an EMBL/GenBank/DDBJ whole genome shotgun (WGS) entry which is preliminary data.</text>
</comment>
<feature type="transmembrane region" description="Helical" evidence="1">
    <location>
        <begin position="65"/>
        <end position="90"/>
    </location>
</feature>
<gene>
    <name evidence="3" type="ORF">NON19_03345</name>
</gene>
<organism evidence="3 4">
    <name type="scientific">Streptantibioticus rubrisoli</name>
    <dbReference type="NCBI Taxonomy" id="1387313"/>
    <lineage>
        <taxon>Bacteria</taxon>
        <taxon>Bacillati</taxon>
        <taxon>Actinomycetota</taxon>
        <taxon>Actinomycetes</taxon>
        <taxon>Kitasatosporales</taxon>
        <taxon>Streptomycetaceae</taxon>
        <taxon>Streptantibioticus</taxon>
    </lineage>
</organism>
<dbReference type="EMBL" id="JANFNH010000002">
    <property type="protein sequence ID" value="MCQ4041083.1"/>
    <property type="molecule type" value="Genomic_DNA"/>
</dbReference>
<keyword evidence="1" id="KW-0472">Membrane</keyword>
<accession>A0ABT1PA06</accession>
<evidence type="ECO:0000313" key="4">
    <source>
        <dbReference type="Proteomes" id="UP001206206"/>
    </source>
</evidence>
<dbReference type="RefSeq" id="WP_255925048.1">
    <property type="nucleotide sequence ID" value="NZ_JANFNH010000002.1"/>
</dbReference>
<feature type="domain" description="General stress protein 17M-like" evidence="2">
    <location>
        <begin position="7"/>
        <end position="75"/>
    </location>
</feature>
<sequence length="98" mass="10114">MSEVNGVVGVYSSMREVEDAVRALLRQGIPAEQLSVIGQDLTSETRVHGFVTTGDVARSGAKTGAWLGGLFGLLSGAALLLVPGAGPLLAPAPRRESR</sequence>
<keyword evidence="1" id="KW-0812">Transmembrane</keyword>
<evidence type="ECO:0000256" key="1">
    <source>
        <dbReference type="SAM" id="Phobius"/>
    </source>
</evidence>
<reference evidence="3 4" key="1">
    <citation type="submission" date="2022-06" db="EMBL/GenBank/DDBJ databases">
        <title>Draft genome sequence of type strain Streptomyces rubrisoli DSM 42083.</title>
        <authorList>
            <person name="Duangmal K."/>
            <person name="Klaysubun C."/>
        </authorList>
    </citation>
    <scope>NUCLEOTIDE SEQUENCE [LARGE SCALE GENOMIC DNA]</scope>
    <source>
        <strain evidence="3 4">DSM 42083</strain>
    </source>
</reference>
<name>A0ABT1PA06_9ACTN</name>
<evidence type="ECO:0000259" key="2">
    <source>
        <dbReference type="Pfam" id="PF11181"/>
    </source>
</evidence>
<evidence type="ECO:0000313" key="3">
    <source>
        <dbReference type="EMBL" id="MCQ4041083.1"/>
    </source>
</evidence>
<keyword evidence="4" id="KW-1185">Reference proteome</keyword>
<keyword evidence="1" id="KW-1133">Transmembrane helix</keyword>
<proteinExistence type="predicted"/>
<protein>
    <submittedName>
        <fullName evidence="3">General stress protein</fullName>
    </submittedName>
</protein>